<proteinExistence type="predicted"/>
<feature type="region of interest" description="Disordered" evidence="1">
    <location>
        <begin position="1"/>
        <end position="38"/>
    </location>
</feature>
<sequence length="38" mass="4451">MYTKLSPNSRRLATQRPGGRASRFLQMEENIRQKSLKT</sequence>
<reference evidence="2" key="2">
    <citation type="journal article" date="2015" name="Fish Shellfish Immunol.">
        <title>Early steps in the European eel (Anguilla anguilla)-Vibrio vulnificus interaction in the gills: Role of the RtxA13 toxin.</title>
        <authorList>
            <person name="Callol A."/>
            <person name="Pajuelo D."/>
            <person name="Ebbesson L."/>
            <person name="Teles M."/>
            <person name="MacKenzie S."/>
            <person name="Amaro C."/>
        </authorList>
    </citation>
    <scope>NUCLEOTIDE SEQUENCE</scope>
</reference>
<protein>
    <submittedName>
        <fullName evidence="2">Uncharacterized protein</fullName>
    </submittedName>
</protein>
<dbReference type="AlphaFoldDB" id="A0A0E9RRW0"/>
<reference evidence="2" key="1">
    <citation type="submission" date="2014-11" db="EMBL/GenBank/DDBJ databases">
        <authorList>
            <person name="Amaro Gonzalez C."/>
        </authorList>
    </citation>
    <scope>NUCLEOTIDE SEQUENCE</scope>
</reference>
<evidence type="ECO:0000256" key="1">
    <source>
        <dbReference type="SAM" id="MobiDB-lite"/>
    </source>
</evidence>
<dbReference type="EMBL" id="GBXM01076666">
    <property type="protein sequence ID" value="JAH31911.1"/>
    <property type="molecule type" value="Transcribed_RNA"/>
</dbReference>
<evidence type="ECO:0000313" key="2">
    <source>
        <dbReference type="EMBL" id="JAH31911.1"/>
    </source>
</evidence>
<feature type="compositionally biased region" description="Polar residues" evidence="1">
    <location>
        <begin position="1"/>
        <end position="12"/>
    </location>
</feature>
<accession>A0A0E9RRW0</accession>
<name>A0A0E9RRW0_ANGAN</name>
<organism evidence="2">
    <name type="scientific">Anguilla anguilla</name>
    <name type="common">European freshwater eel</name>
    <name type="synonym">Muraena anguilla</name>
    <dbReference type="NCBI Taxonomy" id="7936"/>
    <lineage>
        <taxon>Eukaryota</taxon>
        <taxon>Metazoa</taxon>
        <taxon>Chordata</taxon>
        <taxon>Craniata</taxon>
        <taxon>Vertebrata</taxon>
        <taxon>Euteleostomi</taxon>
        <taxon>Actinopterygii</taxon>
        <taxon>Neopterygii</taxon>
        <taxon>Teleostei</taxon>
        <taxon>Anguilliformes</taxon>
        <taxon>Anguillidae</taxon>
        <taxon>Anguilla</taxon>
    </lineage>
</organism>